<keyword evidence="2" id="KW-1185">Reference proteome</keyword>
<organism evidence="1 2">
    <name type="scientific">Aureobasidium subglaciale (strain EXF-2481)</name>
    <name type="common">Aureobasidium pullulans var. subglaciale</name>
    <dbReference type="NCBI Taxonomy" id="1043005"/>
    <lineage>
        <taxon>Eukaryota</taxon>
        <taxon>Fungi</taxon>
        <taxon>Dikarya</taxon>
        <taxon>Ascomycota</taxon>
        <taxon>Pezizomycotina</taxon>
        <taxon>Dothideomycetes</taxon>
        <taxon>Dothideomycetidae</taxon>
        <taxon>Dothideales</taxon>
        <taxon>Saccotheciaceae</taxon>
        <taxon>Aureobasidium</taxon>
    </lineage>
</organism>
<protein>
    <submittedName>
        <fullName evidence="1">Uncharacterized protein</fullName>
    </submittedName>
</protein>
<dbReference type="RefSeq" id="XP_013343210.1">
    <property type="nucleotide sequence ID" value="XM_013487756.1"/>
</dbReference>
<reference evidence="1 2" key="1">
    <citation type="journal article" date="2014" name="BMC Genomics">
        <title>Genome sequencing of four Aureobasidium pullulans varieties: biotechnological potential, stress tolerance, and description of new species.</title>
        <authorList>
            <person name="Gostin Ar C."/>
            <person name="Ohm R.A."/>
            <person name="Kogej T."/>
            <person name="Sonjak S."/>
            <person name="Turk M."/>
            <person name="Zajc J."/>
            <person name="Zalar P."/>
            <person name="Grube M."/>
            <person name="Sun H."/>
            <person name="Han J."/>
            <person name="Sharma A."/>
            <person name="Chiniquy J."/>
            <person name="Ngan C.Y."/>
            <person name="Lipzen A."/>
            <person name="Barry K."/>
            <person name="Grigoriev I.V."/>
            <person name="Gunde-Cimerman N."/>
        </authorList>
    </citation>
    <scope>NUCLEOTIDE SEQUENCE [LARGE SCALE GENOMIC DNA]</scope>
    <source>
        <strain evidence="1 2">EXF-2481</strain>
    </source>
</reference>
<proteinExistence type="predicted"/>
<accession>A0A074YFE1</accession>
<dbReference type="Proteomes" id="UP000030641">
    <property type="component" value="Unassembled WGS sequence"/>
</dbReference>
<dbReference type="HOGENOM" id="CLU_1337287_0_0_1"/>
<name>A0A074YFE1_AURSE</name>
<dbReference type="EMBL" id="KL584761">
    <property type="protein sequence ID" value="KEQ94769.1"/>
    <property type="molecule type" value="Genomic_DNA"/>
</dbReference>
<dbReference type="GeneID" id="25366681"/>
<gene>
    <name evidence="1" type="ORF">AUEXF2481DRAFT_40719</name>
</gene>
<dbReference type="AlphaFoldDB" id="A0A074YFE1"/>
<evidence type="ECO:0000313" key="1">
    <source>
        <dbReference type="EMBL" id="KEQ94769.1"/>
    </source>
</evidence>
<dbReference type="InParanoid" id="A0A074YFE1"/>
<evidence type="ECO:0000313" key="2">
    <source>
        <dbReference type="Proteomes" id="UP000030641"/>
    </source>
</evidence>
<dbReference type="OrthoDB" id="3932522at2759"/>
<sequence length="205" mass="23510">MVRSPSDSATKRPPSTPSICKTICLIRVIGILLNLNCDEAQEIKPCIRHELRIRAVTVCTFDIYYPPTGARSEILCRKGSPRLGWHLSPSKMTILIRSSVVFAVSLESPHLFKEPTSLEGYRKGWTPNAFGCYALVPHQFRRDLLARLVDNCREKMKKEARRFVPVLPIRSRTRGRQWPMPKSRTILPLTKDLMPNPWHLEPSRP</sequence>